<proteinExistence type="inferred from homology"/>
<feature type="binding site" evidence="12">
    <location>
        <position position="137"/>
    </location>
    <ligand>
        <name>Fe cation</name>
        <dbReference type="ChEBI" id="CHEBI:24875"/>
    </ligand>
</feature>
<dbReference type="InterPro" id="IPR002481">
    <property type="entry name" value="FUR"/>
</dbReference>
<feature type="binding site" evidence="12">
    <location>
        <position position="120"/>
    </location>
    <ligand>
        <name>Fe cation</name>
        <dbReference type="ChEBI" id="CHEBI:24875"/>
    </ligand>
</feature>
<reference evidence="14 15" key="1">
    <citation type="journal article" date="2014" name="Int. J. Syst. Evol. Microbiol.">
        <title>Complete genome sequence of Corynebacterium casei LMG S-19264T (=DSM 44701T), isolated from a smear-ripened cheese.</title>
        <authorList>
            <consortium name="US DOE Joint Genome Institute (JGI-PGF)"/>
            <person name="Walter F."/>
            <person name="Albersmeier A."/>
            <person name="Kalinowski J."/>
            <person name="Ruckert C."/>
        </authorList>
    </citation>
    <scope>NUCLEOTIDE SEQUENCE [LARGE SCALE GENOMIC DNA]</scope>
    <source>
        <strain evidence="14 15">CGMCC 1.9161</strain>
    </source>
</reference>
<organism evidence="14 15">
    <name type="scientific">Salinarimonas ramus</name>
    <dbReference type="NCBI Taxonomy" id="690164"/>
    <lineage>
        <taxon>Bacteria</taxon>
        <taxon>Pseudomonadati</taxon>
        <taxon>Pseudomonadota</taxon>
        <taxon>Alphaproteobacteria</taxon>
        <taxon>Hyphomicrobiales</taxon>
        <taxon>Salinarimonadaceae</taxon>
        <taxon>Salinarimonas</taxon>
    </lineage>
</organism>
<keyword evidence="15" id="KW-1185">Reference proteome</keyword>
<keyword evidence="8 13" id="KW-0862">Zinc</keyword>
<dbReference type="PANTHER" id="PTHR33202">
    <property type="entry name" value="ZINC UPTAKE REGULATION PROTEIN"/>
    <property type="match status" value="1"/>
</dbReference>
<evidence type="ECO:0000256" key="12">
    <source>
        <dbReference type="PIRSR" id="PIRSR602481-2"/>
    </source>
</evidence>
<feature type="binding site" evidence="12">
    <location>
        <position position="99"/>
    </location>
    <ligand>
        <name>Fe cation</name>
        <dbReference type="ChEBI" id="CHEBI:24875"/>
    </ligand>
</feature>
<comment type="caution">
    <text evidence="14">The sequence shown here is derived from an EMBL/GenBank/DDBJ whole genome shotgun (WGS) entry which is preliminary data.</text>
</comment>
<dbReference type="InterPro" id="IPR036388">
    <property type="entry name" value="WH-like_DNA-bd_sf"/>
</dbReference>
<dbReference type="AlphaFoldDB" id="A0A917V987"/>
<dbReference type="GO" id="GO:0003700">
    <property type="term" value="F:DNA-binding transcription factor activity"/>
    <property type="evidence" value="ECO:0007669"/>
    <property type="project" value="UniProtKB-UniRule"/>
</dbReference>
<dbReference type="SUPFAM" id="SSF46785">
    <property type="entry name" value="Winged helix' DNA-binding domain"/>
    <property type="match status" value="1"/>
</dbReference>
<keyword evidence="7 12" id="KW-0479">Metal-binding</keyword>
<evidence type="ECO:0000256" key="8">
    <source>
        <dbReference type="ARBA" id="ARBA00022833"/>
    </source>
</evidence>
<keyword evidence="12 13" id="KW-0408">Iron</keyword>
<evidence type="ECO:0000256" key="2">
    <source>
        <dbReference type="ARBA" id="ARBA00007957"/>
    </source>
</evidence>
<dbReference type="InterPro" id="IPR043135">
    <property type="entry name" value="Fur_C"/>
</dbReference>
<evidence type="ECO:0000256" key="9">
    <source>
        <dbReference type="ARBA" id="ARBA00023015"/>
    </source>
</evidence>
<feature type="binding site" evidence="12">
    <location>
        <position position="101"/>
    </location>
    <ligand>
        <name>Fe cation</name>
        <dbReference type="ChEBI" id="CHEBI:24875"/>
    </ligand>
</feature>
<dbReference type="CDD" id="cd07153">
    <property type="entry name" value="Fur_like"/>
    <property type="match status" value="1"/>
</dbReference>
<dbReference type="Proteomes" id="UP000600449">
    <property type="component" value="Unassembled WGS sequence"/>
</dbReference>
<evidence type="ECO:0000256" key="11">
    <source>
        <dbReference type="ARBA" id="ARBA00023163"/>
    </source>
</evidence>
<comment type="subcellular location">
    <subcellularLocation>
        <location evidence="1 13">Cytoplasm</location>
    </subcellularLocation>
</comment>
<dbReference type="PANTHER" id="PTHR33202:SF2">
    <property type="entry name" value="FERRIC UPTAKE REGULATION PROTEIN"/>
    <property type="match status" value="1"/>
</dbReference>
<evidence type="ECO:0000256" key="7">
    <source>
        <dbReference type="ARBA" id="ARBA00022723"/>
    </source>
</evidence>
<dbReference type="GO" id="GO:0045892">
    <property type="term" value="P:negative regulation of DNA-templated transcription"/>
    <property type="evidence" value="ECO:0007669"/>
    <property type="project" value="TreeGrafter"/>
</dbReference>
<dbReference type="Gene3D" id="3.30.1490.190">
    <property type="match status" value="1"/>
</dbReference>
<keyword evidence="11 13" id="KW-0804">Transcription</keyword>
<dbReference type="Gene3D" id="1.10.10.10">
    <property type="entry name" value="Winged helix-like DNA-binding domain superfamily/Winged helix DNA-binding domain"/>
    <property type="match status" value="1"/>
</dbReference>
<evidence type="ECO:0000313" key="14">
    <source>
        <dbReference type="EMBL" id="GGK53423.1"/>
    </source>
</evidence>
<comment type="similarity">
    <text evidence="2 13">Belongs to the Fur family.</text>
</comment>
<dbReference type="InterPro" id="IPR036390">
    <property type="entry name" value="WH_DNA-bd_sf"/>
</dbReference>
<keyword evidence="10 13" id="KW-0238">DNA-binding</keyword>
<dbReference type="GO" id="GO:1900376">
    <property type="term" value="P:regulation of secondary metabolite biosynthetic process"/>
    <property type="evidence" value="ECO:0007669"/>
    <property type="project" value="TreeGrafter"/>
</dbReference>
<evidence type="ECO:0000256" key="6">
    <source>
        <dbReference type="ARBA" id="ARBA00022491"/>
    </source>
</evidence>
<comment type="cofactor">
    <cofactor evidence="12">
        <name>Mn(2+)</name>
        <dbReference type="ChEBI" id="CHEBI:29035"/>
    </cofactor>
    <cofactor evidence="12">
        <name>Fe(2+)</name>
        <dbReference type="ChEBI" id="CHEBI:29033"/>
    </cofactor>
    <text evidence="12">Binds 1 Mn(2+) or Fe(2+) ion per subunit.</text>
</comment>
<gene>
    <name evidence="13 14" type="primary">fur</name>
    <name evidence="14" type="ORF">GCM10011322_45310</name>
</gene>
<keyword evidence="5 13" id="KW-0963">Cytoplasm</keyword>
<dbReference type="RefSeq" id="WP_188915558.1">
    <property type="nucleotide sequence ID" value="NZ_BMMF01000017.1"/>
</dbReference>
<evidence type="ECO:0000256" key="3">
    <source>
        <dbReference type="ARBA" id="ARBA00011738"/>
    </source>
</evidence>
<evidence type="ECO:0000256" key="1">
    <source>
        <dbReference type="ARBA" id="ARBA00004496"/>
    </source>
</evidence>
<keyword evidence="9 13" id="KW-0805">Transcription regulation</keyword>
<dbReference type="GO" id="GO:0005829">
    <property type="term" value="C:cytosol"/>
    <property type="evidence" value="ECO:0007669"/>
    <property type="project" value="TreeGrafter"/>
</dbReference>
<name>A0A917V987_9HYPH</name>
<evidence type="ECO:0000256" key="5">
    <source>
        <dbReference type="ARBA" id="ARBA00022490"/>
    </source>
</evidence>
<evidence type="ECO:0000256" key="10">
    <source>
        <dbReference type="ARBA" id="ARBA00023125"/>
    </source>
</evidence>
<sequence>MTTRDSEGLIEDRARELEDALRAKGVRITRQRAALIEVLSRAEDHPDATELHRRAQDIDASVSLSTVYRTLSVLEQQNVVHRHAFEGAPARFEPADAPHHDHIIDIETGDVLEFHNERIEKLQAEIAAELGYEVVRHRLELYCRKRKG</sequence>
<dbReference type="GO" id="GO:0000976">
    <property type="term" value="F:transcription cis-regulatory region binding"/>
    <property type="evidence" value="ECO:0007669"/>
    <property type="project" value="TreeGrafter"/>
</dbReference>
<evidence type="ECO:0000313" key="15">
    <source>
        <dbReference type="Proteomes" id="UP000600449"/>
    </source>
</evidence>
<comment type="subunit">
    <text evidence="3 13">Homodimer.</text>
</comment>
<accession>A0A917V987</accession>
<dbReference type="EMBL" id="BMMF01000017">
    <property type="protein sequence ID" value="GGK53423.1"/>
    <property type="molecule type" value="Genomic_DNA"/>
</dbReference>
<evidence type="ECO:0000256" key="13">
    <source>
        <dbReference type="RuleBase" id="RU364037"/>
    </source>
</evidence>
<dbReference type="GO" id="GO:0008270">
    <property type="term" value="F:zinc ion binding"/>
    <property type="evidence" value="ECO:0007669"/>
    <property type="project" value="TreeGrafter"/>
</dbReference>
<dbReference type="Pfam" id="PF01475">
    <property type="entry name" value="FUR"/>
    <property type="match status" value="1"/>
</dbReference>
<keyword evidence="6 13" id="KW-0678">Repressor</keyword>
<protein>
    <recommendedName>
        <fullName evidence="4 13">Ferric uptake regulation protein</fullName>
    </recommendedName>
</protein>
<evidence type="ECO:0000256" key="4">
    <source>
        <dbReference type="ARBA" id="ARBA00020910"/>
    </source>
</evidence>